<keyword evidence="1" id="KW-1133">Transmembrane helix</keyword>
<protein>
    <recommendedName>
        <fullName evidence="4">Alpha-1,3-glucosyltransferase</fullName>
    </recommendedName>
</protein>
<keyword evidence="1" id="KW-0472">Membrane</keyword>
<feature type="transmembrane region" description="Helical" evidence="1">
    <location>
        <begin position="126"/>
        <end position="145"/>
    </location>
</feature>
<evidence type="ECO:0008006" key="4">
    <source>
        <dbReference type="Google" id="ProtNLM"/>
    </source>
</evidence>
<reference evidence="2 3" key="1">
    <citation type="submission" date="2020-08" db="EMBL/GenBank/DDBJ databases">
        <title>Genome public.</title>
        <authorList>
            <person name="Liu C."/>
            <person name="Sun Q."/>
        </authorList>
    </citation>
    <scope>NUCLEOTIDE SEQUENCE [LARGE SCALE GENOMIC DNA]</scope>
    <source>
        <strain evidence="2 3">NSJ-37</strain>
    </source>
</reference>
<evidence type="ECO:0000256" key="1">
    <source>
        <dbReference type="SAM" id="Phobius"/>
    </source>
</evidence>
<dbReference type="EMBL" id="JACRSX010000002">
    <property type="protein sequence ID" value="MBC8561457.1"/>
    <property type="molecule type" value="Genomic_DNA"/>
</dbReference>
<keyword evidence="1" id="KW-0812">Transmembrane</keyword>
<evidence type="ECO:0000313" key="3">
    <source>
        <dbReference type="Proteomes" id="UP000606193"/>
    </source>
</evidence>
<accession>A0ABR7N041</accession>
<evidence type="ECO:0000313" key="2">
    <source>
        <dbReference type="EMBL" id="MBC8561457.1"/>
    </source>
</evidence>
<dbReference type="Proteomes" id="UP000606193">
    <property type="component" value="Unassembled WGS sequence"/>
</dbReference>
<feature type="transmembrane region" description="Helical" evidence="1">
    <location>
        <begin position="20"/>
        <end position="37"/>
    </location>
</feature>
<dbReference type="RefSeq" id="WP_249297131.1">
    <property type="nucleotide sequence ID" value="NZ_JACRSX010000002.1"/>
</dbReference>
<keyword evidence="3" id="KW-1185">Reference proteome</keyword>
<proteinExistence type="predicted"/>
<gene>
    <name evidence="2" type="ORF">H8704_02215</name>
</gene>
<feature type="transmembrane region" description="Helical" evidence="1">
    <location>
        <begin position="43"/>
        <end position="61"/>
    </location>
</feature>
<name>A0ABR7N041_9FIRM</name>
<comment type="caution">
    <text evidence="2">The sequence shown here is derived from an EMBL/GenBank/DDBJ whole genome shotgun (WGS) entry which is preliminary data.</text>
</comment>
<feature type="transmembrane region" description="Helical" evidence="1">
    <location>
        <begin position="97"/>
        <end position="114"/>
    </location>
</feature>
<organism evidence="2 3">
    <name type="scientific">Jutongia huaianensis</name>
    <dbReference type="NCBI Taxonomy" id="2763668"/>
    <lineage>
        <taxon>Bacteria</taxon>
        <taxon>Bacillati</taxon>
        <taxon>Bacillota</taxon>
        <taxon>Clostridia</taxon>
        <taxon>Lachnospirales</taxon>
        <taxon>Lachnospiraceae</taxon>
        <taxon>Jutongia</taxon>
    </lineage>
</organism>
<sequence>MKSSTVQIRHEERIISRFCALRVSRYMLCILLFPLYFIHYPAALYPLAALLVLPPFLNLILETSRPQDNEAAQKQSSMPQIIAQYHFSFTGYRSERFCFILGLVLLAVWQWIQPDEYWYDLPLGKVPLILLVFYYVSQTLLSFCYRYSIKKTLHE</sequence>